<reference evidence="1 2" key="1">
    <citation type="submission" date="2018-12" db="EMBL/GenBank/DDBJ databases">
        <title>Draft Genome Sequence of Chryseobacterium arthrosphaerae strain ED882-96 Isolated from the Blood of a Patient with Liver Cirrhosis in Taiwan.</title>
        <authorList>
            <person name="Lin J.-N."/>
            <person name="Lai C.-H."/>
            <person name="Yang C.-H."/>
            <person name="Huang Y.-H."/>
        </authorList>
    </citation>
    <scope>NUCLEOTIDE SEQUENCE [LARGE SCALE GENOMIC DNA]</scope>
    <source>
        <strain evidence="1 2">ED882-96</strain>
    </source>
</reference>
<name>A0A432DZ66_9FLAO</name>
<evidence type="ECO:0000313" key="2">
    <source>
        <dbReference type="Proteomes" id="UP000276953"/>
    </source>
</evidence>
<organism evidence="1 2">
    <name type="scientific">Chryseobacterium arthrosphaerae</name>
    <dbReference type="NCBI Taxonomy" id="651561"/>
    <lineage>
        <taxon>Bacteria</taxon>
        <taxon>Pseudomonadati</taxon>
        <taxon>Bacteroidota</taxon>
        <taxon>Flavobacteriia</taxon>
        <taxon>Flavobacteriales</taxon>
        <taxon>Weeksellaceae</taxon>
        <taxon>Chryseobacterium group</taxon>
        <taxon>Chryseobacterium</taxon>
    </lineage>
</organism>
<dbReference type="AlphaFoldDB" id="A0A432DZ66"/>
<evidence type="ECO:0000313" key="1">
    <source>
        <dbReference type="EMBL" id="RTZ49508.1"/>
    </source>
</evidence>
<gene>
    <name evidence="1" type="ORF">EJ377_02910</name>
</gene>
<proteinExistence type="predicted"/>
<comment type="caution">
    <text evidence="1">The sequence shown here is derived from an EMBL/GenBank/DDBJ whole genome shotgun (WGS) entry which is preliminary data.</text>
</comment>
<protein>
    <submittedName>
        <fullName evidence="1">Uncharacterized protein</fullName>
    </submittedName>
</protein>
<dbReference type="Proteomes" id="UP000276953">
    <property type="component" value="Unassembled WGS sequence"/>
</dbReference>
<dbReference type="EMBL" id="RYFC01000001">
    <property type="protein sequence ID" value="RTZ49508.1"/>
    <property type="molecule type" value="Genomic_DNA"/>
</dbReference>
<sequence>MQTGLPHTRLSYCKGVLALTEMSWHLPREAGMILGSHAMTRPNGDLADPLLVRFNKILVQSLVQLKFTAVMILR</sequence>
<accession>A0A432DZ66</accession>